<feature type="domain" description="Reverse transcriptase zinc-binding" evidence="1">
    <location>
        <begin position="45"/>
        <end position="129"/>
    </location>
</feature>
<dbReference type="InterPro" id="IPR026960">
    <property type="entry name" value="RVT-Znf"/>
</dbReference>
<evidence type="ECO:0000259" key="1">
    <source>
        <dbReference type="Pfam" id="PF13966"/>
    </source>
</evidence>
<protein>
    <recommendedName>
        <fullName evidence="1">Reverse transcriptase zinc-binding domain-containing protein</fullName>
    </recommendedName>
</protein>
<evidence type="ECO:0000313" key="3">
    <source>
        <dbReference type="Proteomes" id="UP001497457"/>
    </source>
</evidence>
<dbReference type="Proteomes" id="UP001497457">
    <property type="component" value="Chromosome 12b"/>
</dbReference>
<dbReference type="AlphaFoldDB" id="A0ABC8WKC8"/>
<reference evidence="2" key="1">
    <citation type="submission" date="2024-10" db="EMBL/GenBank/DDBJ databases">
        <authorList>
            <person name="Ryan C."/>
        </authorList>
    </citation>
    <scope>NUCLEOTIDE SEQUENCE [LARGE SCALE GENOMIC DNA]</scope>
</reference>
<dbReference type="Pfam" id="PF13966">
    <property type="entry name" value="zf-RVT"/>
    <property type="match status" value="1"/>
</dbReference>
<dbReference type="EMBL" id="OZ075122">
    <property type="protein sequence ID" value="CAL4911193.1"/>
    <property type="molecule type" value="Genomic_DNA"/>
</dbReference>
<organism evidence="2 3">
    <name type="scientific">Urochloa decumbens</name>
    <dbReference type="NCBI Taxonomy" id="240449"/>
    <lineage>
        <taxon>Eukaryota</taxon>
        <taxon>Viridiplantae</taxon>
        <taxon>Streptophyta</taxon>
        <taxon>Embryophyta</taxon>
        <taxon>Tracheophyta</taxon>
        <taxon>Spermatophyta</taxon>
        <taxon>Magnoliopsida</taxon>
        <taxon>Liliopsida</taxon>
        <taxon>Poales</taxon>
        <taxon>Poaceae</taxon>
        <taxon>PACMAD clade</taxon>
        <taxon>Panicoideae</taxon>
        <taxon>Panicodae</taxon>
        <taxon>Paniceae</taxon>
        <taxon>Melinidinae</taxon>
        <taxon>Urochloa</taxon>
    </lineage>
</organism>
<name>A0ABC8WKC8_9POAL</name>
<gene>
    <name evidence="2" type="ORF">URODEC1_LOCUS14844</name>
</gene>
<accession>A0ABC8WKC8</accession>
<keyword evidence="3" id="KW-1185">Reference proteome</keyword>
<sequence>MRGLRRISSEVALRQFVTLWNQVAPIQLSQQPDNITWRFSPDGEYTAQSAYKVQFIGSIREPRWKKIWKVKVEQKCRFFIWLLLQLRLPTADRILRRGGQANPVCQLCHTTPESTLHMMDQCSYSTAVWQKMAQWTQFQLPQGNSMTMRAWWNRLVRAGAQPNAQHLQVIIYTAWNLCKERCRRVFQNKAMNIDQLESTTRNDIVMYREATLIVE</sequence>
<proteinExistence type="predicted"/>
<evidence type="ECO:0000313" key="2">
    <source>
        <dbReference type="EMBL" id="CAL4911193.1"/>
    </source>
</evidence>